<name>A0A016RUW1_9BILA</name>
<accession>A0A016RUW1</accession>
<dbReference type="EMBL" id="JARK01001703">
    <property type="protein sequence ID" value="EYB82066.1"/>
    <property type="molecule type" value="Genomic_DNA"/>
</dbReference>
<dbReference type="Proteomes" id="UP000024635">
    <property type="component" value="Unassembled WGS sequence"/>
</dbReference>
<reference evidence="2" key="1">
    <citation type="journal article" date="2015" name="Nat. Genet.">
        <title>The genome and transcriptome of the zoonotic hookworm Ancylostoma ceylanicum identify infection-specific gene families.</title>
        <authorList>
            <person name="Schwarz E.M."/>
            <person name="Hu Y."/>
            <person name="Antoshechkin I."/>
            <person name="Miller M.M."/>
            <person name="Sternberg P.W."/>
            <person name="Aroian R.V."/>
        </authorList>
    </citation>
    <scope>NUCLEOTIDE SEQUENCE</scope>
    <source>
        <strain evidence="2">HY135</strain>
    </source>
</reference>
<comment type="caution">
    <text evidence="1">The sequence shown here is derived from an EMBL/GenBank/DDBJ whole genome shotgun (WGS) entry which is preliminary data.</text>
</comment>
<keyword evidence="2" id="KW-1185">Reference proteome</keyword>
<sequence>MAPVICCREVTFALLTQCDSTLFQYGPATILQSRVHLLELTVCVRLLSNELGTASYSSDKARNLAYLLILHSNFAVAFAAPD</sequence>
<proteinExistence type="predicted"/>
<organism evidence="1 2">
    <name type="scientific">Ancylostoma ceylanicum</name>
    <dbReference type="NCBI Taxonomy" id="53326"/>
    <lineage>
        <taxon>Eukaryota</taxon>
        <taxon>Metazoa</taxon>
        <taxon>Ecdysozoa</taxon>
        <taxon>Nematoda</taxon>
        <taxon>Chromadorea</taxon>
        <taxon>Rhabditida</taxon>
        <taxon>Rhabditina</taxon>
        <taxon>Rhabditomorpha</taxon>
        <taxon>Strongyloidea</taxon>
        <taxon>Ancylostomatidae</taxon>
        <taxon>Ancylostomatinae</taxon>
        <taxon>Ancylostoma</taxon>
    </lineage>
</organism>
<evidence type="ECO:0000313" key="1">
    <source>
        <dbReference type="EMBL" id="EYB82066.1"/>
    </source>
</evidence>
<protein>
    <submittedName>
        <fullName evidence="1">Uncharacterized protein</fullName>
    </submittedName>
</protein>
<gene>
    <name evidence="1" type="primary">Acey_s0367.g23</name>
    <name evidence="1" type="ORF">Y032_0367g23</name>
</gene>
<evidence type="ECO:0000313" key="2">
    <source>
        <dbReference type="Proteomes" id="UP000024635"/>
    </source>
</evidence>
<dbReference type="AlphaFoldDB" id="A0A016RUW1"/>